<sequence>MSGPMGNNLTSSCTWQIAYITKGLATVVPYGGPGKSVRPGARLTDSLSQAHWLALAGLVRNFMGRAGVRFDSGSDEVQLADAEEMEDDIAIVGILMWMARRRADFLDEFCRSRDIPLVKH</sequence>
<dbReference type="HOGENOM" id="CLU_2051027_0_0_1"/>
<dbReference type="OrthoDB" id="5340163at2759"/>
<gene>
    <name evidence="1" type="ORF">SCLCIDRAFT_622321</name>
</gene>
<proteinExistence type="predicted"/>
<evidence type="ECO:0000313" key="1">
    <source>
        <dbReference type="EMBL" id="KIM51620.1"/>
    </source>
</evidence>
<reference evidence="2" key="2">
    <citation type="submission" date="2015-01" db="EMBL/GenBank/DDBJ databases">
        <title>Evolutionary Origins and Diversification of the Mycorrhizal Mutualists.</title>
        <authorList>
            <consortium name="DOE Joint Genome Institute"/>
            <consortium name="Mycorrhizal Genomics Consortium"/>
            <person name="Kohler A."/>
            <person name="Kuo A."/>
            <person name="Nagy L.G."/>
            <person name="Floudas D."/>
            <person name="Copeland A."/>
            <person name="Barry K.W."/>
            <person name="Cichocki N."/>
            <person name="Veneault-Fourrey C."/>
            <person name="LaButti K."/>
            <person name="Lindquist E.A."/>
            <person name="Lipzen A."/>
            <person name="Lundell T."/>
            <person name="Morin E."/>
            <person name="Murat C."/>
            <person name="Riley R."/>
            <person name="Ohm R."/>
            <person name="Sun H."/>
            <person name="Tunlid A."/>
            <person name="Henrissat B."/>
            <person name="Grigoriev I.V."/>
            <person name="Hibbett D.S."/>
            <person name="Martin F."/>
        </authorList>
    </citation>
    <scope>NUCLEOTIDE SEQUENCE [LARGE SCALE GENOMIC DNA]</scope>
    <source>
        <strain evidence="2">Foug A</strain>
    </source>
</reference>
<dbReference type="EMBL" id="KN822248">
    <property type="protein sequence ID" value="KIM51620.1"/>
    <property type="molecule type" value="Genomic_DNA"/>
</dbReference>
<dbReference type="InParanoid" id="A0A0C3CSS5"/>
<organism evidence="1 2">
    <name type="scientific">Scleroderma citrinum Foug A</name>
    <dbReference type="NCBI Taxonomy" id="1036808"/>
    <lineage>
        <taxon>Eukaryota</taxon>
        <taxon>Fungi</taxon>
        <taxon>Dikarya</taxon>
        <taxon>Basidiomycota</taxon>
        <taxon>Agaricomycotina</taxon>
        <taxon>Agaricomycetes</taxon>
        <taxon>Agaricomycetidae</taxon>
        <taxon>Boletales</taxon>
        <taxon>Sclerodermatineae</taxon>
        <taxon>Sclerodermataceae</taxon>
        <taxon>Scleroderma</taxon>
    </lineage>
</organism>
<evidence type="ECO:0000313" key="2">
    <source>
        <dbReference type="Proteomes" id="UP000053989"/>
    </source>
</evidence>
<dbReference type="Proteomes" id="UP000053989">
    <property type="component" value="Unassembled WGS sequence"/>
</dbReference>
<dbReference type="AlphaFoldDB" id="A0A0C3CSS5"/>
<keyword evidence="2" id="KW-1185">Reference proteome</keyword>
<protein>
    <submittedName>
        <fullName evidence="1">Uncharacterized protein</fullName>
    </submittedName>
</protein>
<name>A0A0C3CSS5_9AGAM</name>
<accession>A0A0C3CSS5</accession>
<reference evidence="1 2" key="1">
    <citation type="submission" date="2014-04" db="EMBL/GenBank/DDBJ databases">
        <authorList>
            <consortium name="DOE Joint Genome Institute"/>
            <person name="Kuo A."/>
            <person name="Kohler A."/>
            <person name="Nagy L.G."/>
            <person name="Floudas D."/>
            <person name="Copeland A."/>
            <person name="Barry K.W."/>
            <person name="Cichocki N."/>
            <person name="Veneault-Fourrey C."/>
            <person name="LaButti K."/>
            <person name="Lindquist E.A."/>
            <person name="Lipzen A."/>
            <person name="Lundell T."/>
            <person name="Morin E."/>
            <person name="Murat C."/>
            <person name="Sun H."/>
            <person name="Tunlid A."/>
            <person name="Henrissat B."/>
            <person name="Grigoriev I.V."/>
            <person name="Hibbett D.S."/>
            <person name="Martin F."/>
            <person name="Nordberg H.P."/>
            <person name="Cantor M.N."/>
            <person name="Hua S.X."/>
        </authorList>
    </citation>
    <scope>NUCLEOTIDE SEQUENCE [LARGE SCALE GENOMIC DNA]</scope>
    <source>
        <strain evidence="1 2">Foug A</strain>
    </source>
</reference>